<dbReference type="GO" id="GO:0071949">
    <property type="term" value="F:FAD binding"/>
    <property type="evidence" value="ECO:0007669"/>
    <property type="project" value="InterPro"/>
</dbReference>
<keyword evidence="2" id="KW-0274">FAD</keyword>
<evidence type="ECO:0000256" key="1">
    <source>
        <dbReference type="ARBA" id="ARBA00022630"/>
    </source>
</evidence>
<dbReference type="InterPro" id="IPR036318">
    <property type="entry name" value="FAD-bd_PCMH-like_sf"/>
</dbReference>
<comment type="caution">
    <text evidence="4">The sequence shown here is derived from an EMBL/GenBank/DDBJ whole genome shotgun (WGS) entry which is preliminary data.</text>
</comment>
<evidence type="ECO:0000256" key="3">
    <source>
        <dbReference type="ARBA" id="ARBA00023002"/>
    </source>
</evidence>
<dbReference type="InterPro" id="IPR002346">
    <property type="entry name" value="Mopterin_DH_FAD-bd"/>
</dbReference>
<dbReference type="Proteomes" id="UP000298111">
    <property type="component" value="Unassembled WGS sequence"/>
</dbReference>
<reference evidence="4 5" key="1">
    <citation type="submission" date="2018-10" db="EMBL/GenBank/DDBJ databases">
        <title>Isolation of pseudouridimycin from Streptomyces albus DSM 40763.</title>
        <authorList>
            <person name="Rosenqvist P."/>
            <person name="Metsae-Ketelae M."/>
            <person name="Virta P."/>
        </authorList>
    </citation>
    <scope>NUCLEOTIDE SEQUENCE [LARGE SCALE GENOMIC DNA]</scope>
    <source>
        <strain evidence="4 5">DSM 40763</strain>
    </source>
</reference>
<keyword evidence="1" id="KW-0285">Flavoprotein</keyword>
<dbReference type="InterPro" id="IPR016166">
    <property type="entry name" value="FAD-bd_PCMH"/>
</dbReference>
<accession>A0A6C1BY07</accession>
<dbReference type="Gene3D" id="3.30.465.10">
    <property type="match status" value="1"/>
</dbReference>
<dbReference type="SUPFAM" id="SSF55447">
    <property type="entry name" value="CO dehydrogenase flavoprotein C-terminal domain-like"/>
    <property type="match status" value="1"/>
</dbReference>
<evidence type="ECO:0000256" key="2">
    <source>
        <dbReference type="ARBA" id="ARBA00022827"/>
    </source>
</evidence>
<evidence type="ECO:0000313" key="4">
    <source>
        <dbReference type="EMBL" id="TGG74643.1"/>
    </source>
</evidence>
<dbReference type="InterPro" id="IPR016169">
    <property type="entry name" value="FAD-bd_PCMH_sub2"/>
</dbReference>
<gene>
    <name evidence="4" type="ORF">D8771_34110</name>
</gene>
<dbReference type="InterPro" id="IPR005107">
    <property type="entry name" value="CO_DH_flav_C"/>
</dbReference>
<name>A0A6C1BY07_9ACTN</name>
<sequence>MEFLLPRDRQEALELMAGRPGTVPVAGGTDVMVGWNMSRGLPARALDLSRLGHLSRRRYGEGRYRLGANTTYSTLTDELRGELPGLAAAAGAVGSRQIRNRGTLGGSLGSAWPAADAHPALLACRAEVELASVRGSRRVPVREFFSGPGRTAREGDELIEAVLLPRPEGPQLFTKVGRKAVATLATCSFAVALWPSTRQVLTGVGGADRPAPAAVAEAFLAGQLAAHGTWESGERLPDEVVRHFGELAAEGAVLGDDVRATAEYRRRALSVLARRSLAQAWENYRTERHRCA</sequence>
<dbReference type="PANTHER" id="PTHR42659:SF2">
    <property type="entry name" value="XANTHINE DEHYDROGENASE SUBUNIT C-RELATED"/>
    <property type="match status" value="1"/>
</dbReference>
<keyword evidence="3" id="KW-0560">Oxidoreductase</keyword>
<dbReference type="SUPFAM" id="SSF56176">
    <property type="entry name" value="FAD-binding/transporter-associated domain-like"/>
    <property type="match status" value="1"/>
</dbReference>
<dbReference type="Gene3D" id="3.30.390.50">
    <property type="entry name" value="CO dehydrogenase flavoprotein, C-terminal domain"/>
    <property type="match status" value="1"/>
</dbReference>
<organism evidence="4 5">
    <name type="scientific">Streptomyces albus</name>
    <dbReference type="NCBI Taxonomy" id="1888"/>
    <lineage>
        <taxon>Bacteria</taxon>
        <taxon>Bacillati</taxon>
        <taxon>Actinomycetota</taxon>
        <taxon>Actinomycetes</taxon>
        <taxon>Kitasatosporales</taxon>
        <taxon>Streptomycetaceae</taxon>
        <taxon>Streptomyces</taxon>
    </lineage>
</organism>
<dbReference type="AlphaFoldDB" id="A0A6C1BY07"/>
<dbReference type="SMART" id="SM01092">
    <property type="entry name" value="CO_deh_flav_C"/>
    <property type="match status" value="1"/>
</dbReference>
<dbReference type="EMBL" id="RCIY01000120">
    <property type="protein sequence ID" value="TGG74643.1"/>
    <property type="molecule type" value="Genomic_DNA"/>
</dbReference>
<protein>
    <submittedName>
        <fullName evidence="4">Xanthine dehydrogenase family protein subunit M</fullName>
    </submittedName>
</protein>
<evidence type="ECO:0000313" key="5">
    <source>
        <dbReference type="Proteomes" id="UP000298111"/>
    </source>
</evidence>
<proteinExistence type="predicted"/>
<dbReference type="PANTHER" id="PTHR42659">
    <property type="entry name" value="XANTHINE DEHYDROGENASE SUBUNIT C-RELATED"/>
    <property type="match status" value="1"/>
</dbReference>
<dbReference type="PROSITE" id="PS51387">
    <property type="entry name" value="FAD_PCMH"/>
    <property type="match status" value="1"/>
</dbReference>
<dbReference type="RefSeq" id="WP_030408903.1">
    <property type="nucleotide sequence ID" value="NZ_BBQG01000065.1"/>
</dbReference>
<dbReference type="Pfam" id="PF00941">
    <property type="entry name" value="FAD_binding_5"/>
    <property type="match status" value="1"/>
</dbReference>
<dbReference type="GeneID" id="75185389"/>
<dbReference type="GO" id="GO:0016491">
    <property type="term" value="F:oxidoreductase activity"/>
    <property type="evidence" value="ECO:0007669"/>
    <property type="project" value="UniProtKB-KW"/>
</dbReference>
<dbReference type="InterPro" id="IPR051312">
    <property type="entry name" value="Diverse_Substr_Oxidored"/>
</dbReference>
<dbReference type="InterPro" id="IPR036683">
    <property type="entry name" value="CO_DH_flav_C_dom_sf"/>
</dbReference>